<proteinExistence type="predicted"/>
<evidence type="ECO:0000313" key="1">
    <source>
        <dbReference type="EMBL" id="MCP3733196.1"/>
    </source>
</evidence>
<sequence length="76" mass="8622">MLAFAEHDGKHSIGRYARSVLVGDKRFGVIEKSHEFTLVPWRPVFERHAGRYVERLQRGDGISWTLGRGRSGPSIS</sequence>
<name>A0A9X2KP34_9SPHN</name>
<dbReference type="Proteomes" id="UP001139451">
    <property type="component" value="Unassembled WGS sequence"/>
</dbReference>
<keyword evidence="2" id="KW-1185">Reference proteome</keyword>
<organism evidence="1 2">
    <name type="scientific">Sphingomonas tagetis</name>
    <dbReference type="NCBI Taxonomy" id="2949092"/>
    <lineage>
        <taxon>Bacteria</taxon>
        <taxon>Pseudomonadati</taxon>
        <taxon>Pseudomonadota</taxon>
        <taxon>Alphaproteobacteria</taxon>
        <taxon>Sphingomonadales</taxon>
        <taxon>Sphingomonadaceae</taxon>
        <taxon>Sphingomonas</taxon>
    </lineage>
</organism>
<dbReference type="AlphaFoldDB" id="A0A9X2KP34"/>
<dbReference type="Pfam" id="PF11843">
    <property type="entry name" value="DUF3363"/>
    <property type="match status" value="1"/>
</dbReference>
<reference evidence="1" key="1">
    <citation type="submission" date="2022-05" db="EMBL/GenBank/DDBJ databases">
        <title>Sphingomonas sp. strain MG17 Genome sequencing and assembly.</title>
        <authorList>
            <person name="Kim I."/>
        </authorList>
    </citation>
    <scope>NUCLEOTIDE SEQUENCE</scope>
    <source>
        <strain evidence="1">MG17</strain>
    </source>
</reference>
<dbReference type="InterPro" id="IPR021795">
    <property type="entry name" value="DUF3363"/>
</dbReference>
<evidence type="ECO:0000313" key="2">
    <source>
        <dbReference type="Proteomes" id="UP001139451"/>
    </source>
</evidence>
<gene>
    <name evidence="1" type="ORF">M9978_22590</name>
</gene>
<accession>A0A9X2KP34</accession>
<dbReference type="EMBL" id="JAMLDX010000035">
    <property type="protein sequence ID" value="MCP3733196.1"/>
    <property type="molecule type" value="Genomic_DNA"/>
</dbReference>
<protein>
    <submittedName>
        <fullName evidence="1">DUF3363 domain-containing protein</fullName>
    </submittedName>
</protein>
<comment type="caution">
    <text evidence="1">The sequence shown here is derived from an EMBL/GenBank/DDBJ whole genome shotgun (WGS) entry which is preliminary data.</text>
</comment>